<feature type="compositionally biased region" description="Polar residues" evidence="1">
    <location>
        <begin position="498"/>
        <end position="509"/>
    </location>
</feature>
<gene>
    <name evidence="2" type="ORF">HMPREF1541_05827</name>
</gene>
<feature type="compositionally biased region" description="Polar residues" evidence="1">
    <location>
        <begin position="711"/>
        <end position="721"/>
    </location>
</feature>
<feature type="region of interest" description="Disordered" evidence="1">
    <location>
        <begin position="262"/>
        <end position="307"/>
    </location>
</feature>
<feature type="region of interest" description="Disordered" evidence="1">
    <location>
        <begin position="665"/>
        <end position="739"/>
    </location>
</feature>
<proteinExistence type="predicted"/>
<accession>W2RSV5</accession>
<feature type="compositionally biased region" description="Basic and acidic residues" evidence="1">
    <location>
        <begin position="1038"/>
        <end position="1049"/>
    </location>
</feature>
<dbReference type="GeneID" id="19973166"/>
<organism evidence="2 3">
    <name type="scientific">Cyphellophora europaea (strain CBS 101466)</name>
    <name type="common">Phialophora europaea</name>
    <dbReference type="NCBI Taxonomy" id="1220924"/>
    <lineage>
        <taxon>Eukaryota</taxon>
        <taxon>Fungi</taxon>
        <taxon>Dikarya</taxon>
        <taxon>Ascomycota</taxon>
        <taxon>Pezizomycotina</taxon>
        <taxon>Eurotiomycetes</taxon>
        <taxon>Chaetothyriomycetidae</taxon>
        <taxon>Chaetothyriales</taxon>
        <taxon>Cyphellophoraceae</taxon>
        <taxon>Cyphellophora</taxon>
    </lineage>
</organism>
<protein>
    <submittedName>
        <fullName evidence="2">Uncharacterized protein</fullName>
    </submittedName>
</protein>
<feature type="compositionally biased region" description="Basic residues" evidence="1">
    <location>
        <begin position="722"/>
        <end position="734"/>
    </location>
</feature>
<feature type="region of interest" description="Disordered" evidence="1">
    <location>
        <begin position="763"/>
        <end position="786"/>
    </location>
</feature>
<keyword evidence="3" id="KW-1185">Reference proteome</keyword>
<feature type="compositionally biased region" description="Basic and acidic residues" evidence="1">
    <location>
        <begin position="668"/>
        <end position="696"/>
    </location>
</feature>
<feature type="region of interest" description="Disordered" evidence="1">
    <location>
        <begin position="160"/>
        <end position="216"/>
    </location>
</feature>
<evidence type="ECO:0000313" key="2">
    <source>
        <dbReference type="EMBL" id="ETN39601.1"/>
    </source>
</evidence>
<dbReference type="AlphaFoldDB" id="W2RSV5"/>
<dbReference type="HOGENOM" id="CLU_006428_0_0_1"/>
<evidence type="ECO:0000256" key="1">
    <source>
        <dbReference type="SAM" id="MobiDB-lite"/>
    </source>
</evidence>
<dbReference type="RefSeq" id="XP_008718386.1">
    <property type="nucleotide sequence ID" value="XM_008720164.1"/>
</dbReference>
<dbReference type="InParanoid" id="W2RSV5"/>
<dbReference type="OrthoDB" id="10690830at2759"/>
<feature type="region of interest" description="Disordered" evidence="1">
    <location>
        <begin position="1038"/>
        <end position="1075"/>
    </location>
</feature>
<feature type="compositionally biased region" description="Acidic residues" evidence="1">
    <location>
        <begin position="775"/>
        <end position="784"/>
    </location>
</feature>
<feature type="region of interest" description="Disordered" evidence="1">
    <location>
        <begin position="347"/>
        <end position="376"/>
    </location>
</feature>
<feature type="compositionally biased region" description="Acidic residues" evidence="1">
    <location>
        <begin position="897"/>
        <end position="906"/>
    </location>
</feature>
<feature type="region of interest" description="Disordered" evidence="1">
    <location>
        <begin position="400"/>
        <end position="420"/>
    </location>
</feature>
<feature type="compositionally biased region" description="Low complexity" evidence="1">
    <location>
        <begin position="202"/>
        <end position="215"/>
    </location>
</feature>
<dbReference type="eggNOG" id="ENOG502T5BC">
    <property type="taxonomic scope" value="Eukaryota"/>
</dbReference>
<evidence type="ECO:0000313" key="3">
    <source>
        <dbReference type="Proteomes" id="UP000030752"/>
    </source>
</evidence>
<name>W2RSV5_CYPE1</name>
<feature type="region of interest" description="Disordered" evidence="1">
    <location>
        <begin position="483"/>
        <end position="509"/>
    </location>
</feature>
<feature type="compositionally biased region" description="Basic residues" evidence="1">
    <location>
        <begin position="266"/>
        <end position="277"/>
    </location>
</feature>
<feature type="compositionally biased region" description="Polar residues" evidence="1">
    <location>
        <begin position="400"/>
        <end position="411"/>
    </location>
</feature>
<dbReference type="Proteomes" id="UP000030752">
    <property type="component" value="Unassembled WGS sequence"/>
</dbReference>
<sequence>MGQLNSKYDTVDYHDGSVQPLSVPPLKMDVDCSRPIVPPQSRQSVKRQFDLMEGWTTLDAEYGIFFATRKRRLAELSTQRADAIPTISVKGTAADEATASESVRLGDVSFAPKRRRLILAPCAVKIANEAFQHPSIQEEEACPDKKVKLDLLCPALADSTTATSDVDTQEQEPSMKEQEFDTPATLSKASTAFEEISDDEGYYTGSTMSPTSTTGIEAGADDELLKTLAHFQRRVPALGLPDESDLDQQEDGISEARIRLQERSAQRSRHLRKQAQNRRHDPPPPTPPASTSDHEFSPDPEPEVPSTLSSFRATLDSIGVRLTPLPGQSLLSDTVLGGLGDTKSYCGTLSDSHPHSKADTLPATKARSPHHTQARTSELPLGYARAFARPRSLQRTSKYQTYTQSRQQKYQNGLHPASRQAAEQWRTQDRHSEQTTVRDTCRHSAAAEQRLLAVQYGQSKIVFEPSDMSAELNYERVSPEAVSIPLNDGDRSGPLNLETKSSSTRDNPTSTLEALLGRQEEQARRQKEIPLGERFDIDISSPEAYRAERKRLQEIQADLKLVRETYIVMAQLRHFRNFEGIELKWCASARTFTTNVLENGTKGGKGLAVAARDGFKRRLETEYGNLAAPVENVKLRYENLLGTSFTPRLEEVSLKVTSSLAGLETDLEAQKEKNKKAKEERREEQRREREEKRRVQFAEVVQEIDEHGTARNVNGPGSATAQKKKKPKPKKVRKKTSEETIYDLRQELAAITGQLDAPEIAAQDESNAAQHDSESDVSEEDADGNDFLVGGFKAPSTSAFMAAPTSDGHGQNGELVIEDHQDMEEVTALEEARQREVASQPRISGQVYDEKLLCQNKLAAIERQEVANATVFGPQFDDVEDEEPSDAEIVEAGAESGSEDDDDDDVGGGGGAFQYSLSGIFHGLEDLYVAGDEYIFGKYLQRKNAEQKLLHIISQLSRRYATQHCGEGELRSYFGPDGIRGQQLILGDRGDFMAQMTIAKKLVNISKKQAWAARKMNVDNIKTTWYVEWEKHVETTIKRPSSEKIKDTSAADGDGDDAEDDLFGTPPPEVPTVESSTKVEKPAMHEIEMFNNVLQANIRAKQLFMEWFARFAPASERQSLASGGYTGQLRLREDELQREIDEASEGVGVGPWEKELKWPTREVVEDDEHGAERWLYDEAVGERMRVVVREMKVKGPRN</sequence>
<feature type="compositionally biased region" description="Acidic residues" evidence="1">
    <location>
        <begin position="1053"/>
        <end position="1062"/>
    </location>
</feature>
<feature type="region of interest" description="Disordered" evidence="1">
    <location>
        <begin position="873"/>
        <end position="909"/>
    </location>
</feature>
<dbReference type="VEuPathDB" id="FungiDB:HMPREF1541_05827"/>
<feature type="compositionally biased region" description="Acidic residues" evidence="1">
    <location>
        <begin position="877"/>
        <end position="889"/>
    </location>
</feature>
<dbReference type="EMBL" id="KB822721">
    <property type="protein sequence ID" value="ETN39601.1"/>
    <property type="molecule type" value="Genomic_DNA"/>
</dbReference>
<reference evidence="2 3" key="1">
    <citation type="submission" date="2013-03" db="EMBL/GenBank/DDBJ databases">
        <title>The Genome Sequence of Phialophora europaea CBS 101466.</title>
        <authorList>
            <consortium name="The Broad Institute Genomics Platform"/>
            <person name="Cuomo C."/>
            <person name="de Hoog S."/>
            <person name="Gorbushina A."/>
            <person name="Walker B."/>
            <person name="Young S.K."/>
            <person name="Zeng Q."/>
            <person name="Gargeya S."/>
            <person name="Fitzgerald M."/>
            <person name="Haas B."/>
            <person name="Abouelleil A."/>
            <person name="Allen A.W."/>
            <person name="Alvarado L."/>
            <person name="Arachchi H.M."/>
            <person name="Berlin A.M."/>
            <person name="Chapman S.B."/>
            <person name="Gainer-Dewar J."/>
            <person name="Goldberg J."/>
            <person name="Griggs A."/>
            <person name="Gujja S."/>
            <person name="Hansen M."/>
            <person name="Howarth C."/>
            <person name="Imamovic A."/>
            <person name="Ireland A."/>
            <person name="Larimer J."/>
            <person name="McCowan C."/>
            <person name="Murphy C."/>
            <person name="Pearson M."/>
            <person name="Poon T.W."/>
            <person name="Priest M."/>
            <person name="Roberts A."/>
            <person name="Saif S."/>
            <person name="Shea T."/>
            <person name="Sisk P."/>
            <person name="Sykes S."/>
            <person name="Wortman J."/>
            <person name="Nusbaum C."/>
            <person name="Birren B."/>
        </authorList>
    </citation>
    <scope>NUCLEOTIDE SEQUENCE [LARGE SCALE GENOMIC DNA]</scope>
    <source>
        <strain evidence="2 3">CBS 101466</strain>
    </source>
</reference>